<dbReference type="PANTHER" id="PTHR23030:SF30">
    <property type="entry name" value="TYROSINE-PROTEIN PHOSPHATASE NON-RECEPTOR TYPE 23"/>
    <property type="match status" value="1"/>
</dbReference>
<feature type="domain" description="BRO1" evidence="8">
    <location>
        <begin position="5"/>
        <end position="422"/>
    </location>
</feature>
<dbReference type="Gene3D" id="1.20.120.560">
    <property type="entry name" value="alix/aip1 in complex with the ypdl late domain"/>
    <property type="match status" value="1"/>
</dbReference>
<feature type="region of interest" description="Disordered" evidence="7">
    <location>
        <begin position="883"/>
        <end position="1036"/>
    </location>
</feature>
<comment type="subcellular location">
    <subcellularLocation>
        <location evidence="2">Cytoplasm</location>
    </subcellularLocation>
    <subcellularLocation>
        <location evidence="1">Endosome</location>
    </subcellularLocation>
</comment>
<evidence type="ECO:0000256" key="2">
    <source>
        <dbReference type="ARBA" id="ARBA00004496"/>
    </source>
</evidence>
<name>A0A1D2JC34_PARBR</name>
<keyword evidence="6" id="KW-0175">Coiled coil</keyword>
<dbReference type="InterPro" id="IPR038499">
    <property type="entry name" value="BRO1_sf"/>
</dbReference>
<keyword evidence="4" id="KW-0967">Endosome</keyword>
<evidence type="ECO:0000256" key="6">
    <source>
        <dbReference type="SAM" id="Coils"/>
    </source>
</evidence>
<organism evidence="9 10">
    <name type="scientific">Paracoccidioides brasiliensis</name>
    <dbReference type="NCBI Taxonomy" id="121759"/>
    <lineage>
        <taxon>Eukaryota</taxon>
        <taxon>Fungi</taxon>
        <taxon>Dikarya</taxon>
        <taxon>Ascomycota</taxon>
        <taxon>Pezizomycotina</taxon>
        <taxon>Eurotiomycetes</taxon>
        <taxon>Eurotiomycetidae</taxon>
        <taxon>Onygenales</taxon>
        <taxon>Ajellomycetaceae</taxon>
        <taxon>Paracoccidioides</taxon>
    </lineage>
</organism>
<reference evidence="9 10" key="1">
    <citation type="submission" date="2016-06" db="EMBL/GenBank/DDBJ databases">
        <authorList>
            <person name="Kjaerup R.B."/>
            <person name="Dalgaard T.S."/>
            <person name="Juul-Madsen H.R."/>
        </authorList>
    </citation>
    <scope>NUCLEOTIDE SEQUENCE [LARGE SCALE GENOMIC DNA]</scope>
    <source>
        <strain evidence="9 10">Pb300</strain>
    </source>
</reference>
<evidence type="ECO:0000313" key="9">
    <source>
        <dbReference type="EMBL" id="ODH26070.1"/>
    </source>
</evidence>
<gene>
    <name evidence="9" type="ORF">ACO22_04849</name>
</gene>
<feature type="compositionally biased region" description="Low complexity" evidence="7">
    <location>
        <begin position="811"/>
        <end position="835"/>
    </location>
</feature>
<feature type="compositionally biased region" description="Pro residues" evidence="7">
    <location>
        <begin position="836"/>
        <end position="852"/>
    </location>
</feature>
<accession>A0A1D2JC34</accession>
<dbReference type="AlphaFoldDB" id="A0A1D2JC34"/>
<dbReference type="Proteomes" id="UP000242814">
    <property type="component" value="Unassembled WGS sequence"/>
</dbReference>
<evidence type="ECO:0000256" key="3">
    <source>
        <dbReference type="ARBA" id="ARBA00022490"/>
    </source>
</evidence>
<comment type="caution">
    <text evidence="9">The sequence shown here is derived from an EMBL/GenBank/DDBJ whole genome shotgun (WGS) entry which is preliminary data.</text>
</comment>
<dbReference type="InterPro" id="IPR004328">
    <property type="entry name" value="BRO1_dom"/>
</dbReference>
<dbReference type="SMART" id="SM01041">
    <property type="entry name" value="BRO1"/>
    <property type="match status" value="1"/>
</dbReference>
<dbReference type="InterPro" id="IPR025304">
    <property type="entry name" value="ALIX_V_dom"/>
</dbReference>
<dbReference type="EMBL" id="LZYO01000203">
    <property type="protein sequence ID" value="ODH26070.1"/>
    <property type="molecule type" value="Genomic_DNA"/>
</dbReference>
<feature type="coiled-coil region" evidence="6">
    <location>
        <begin position="610"/>
        <end position="637"/>
    </location>
</feature>
<dbReference type="Gene3D" id="1.25.40.280">
    <property type="entry name" value="alix/aip1 like domains"/>
    <property type="match status" value="1"/>
</dbReference>
<feature type="compositionally biased region" description="Low complexity" evidence="7">
    <location>
        <begin position="1003"/>
        <end position="1013"/>
    </location>
</feature>
<dbReference type="PROSITE" id="PS51180">
    <property type="entry name" value="BRO1"/>
    <property type="match status" value="1"/>
</dbReference>
<dbReference type="Pfam" id="PF03097">
    <property type="entry name" value="BRO1"/>
    <property type="match status" value="1"/>
</dbReference>
<evidence type="ECO:0000313" key="10">
    <source>
        <dbReference type="Proteomes" id="UP000242814"/>
    </source>
</evidence>
<keyword evidence="3" id="KW-0963">Cytoplasm</keyword>
<proteinExistence type="predicted"/>
<protein>
    <recommendedName>
        <fullName evidence="5">BRO domain-containing protein 1</fullName>
    </recommendedName>
</protein>
<dbReference type="PANTHER" id="PTHR23030">
    <property type="entry name" value="PCD6 INTERACTING PROTEIN-RELATED"/>
    <property type="match status" value="1"/>
</dbReference>
<evidence type="ECO:0000256" key="1">
    <source>
        <dbReference type="ARBA" id="ARBA00004177"/>
    </source>
</evidence>
<dbReference type="Gene3D" id="1.20.140.50">
    <property type="entry name" value="alix/aip1 like domains"/>
    <property type="match status" value="1"/>
</dbReference>
<dbReference type="CDD" id="cd09237">
    <property type="entry name" value="V_ScBro1_like"/>
    <property type="match status" value="1"/>
</dbReference>
<feature type="compositionally biased region" description="Low complexity" evidence="7">
    <location>
        <begin position="959"/>
        <end position="969"/>
    </location>
</feature>
<dbReference type="GO" id="GO:0043328">
    <property type="term" value="P:protein transport to vacuole involved in ubiquitin-dependent protein catabolic process via the multivesicular body sorting pathway"/>
    <property type="evidence" value="ECO:0007669"/>
    <property type="project" value="TreeGrafter"/>
</dbReference>
<dbReference type="PRINTS" id="PR01217">
    <property type="entry name" value="PRICHEXTENSN"/>
</dbReference>
<sequence length="1036" mass="115588">MVQSPMISSPLKQTSEIDWIQPLKAYIRQTYGDDPERYSEECATLNRLRQDMRGAGKDSAAGRDLLYRYYGQLELLDLRFPVDENHIKISFTWCALLSIYPNPPSKFLYDAFTHKPTSQYSLAYEKASIIFNISAVLSCHAANQNRSEDTGLKTAYHSFQASAGMFTYINENFLHAPSTDLSRDTVKTLISIMLAQGQEVFLEKQIADGKKPGFLAKLASQAAYLYSQAVEGVQENVTKGIFEKVWSILVQVKASLLAAVAGYYQAIADDEGTLYGIAIARLLLAEKQTTAALNWAKSFPSSVPASSNLSADTGPILLDTVRRHLTCVQETLATFTKDNDFIYHQPVPSEPTLSTIAKLPAAKAIPVSELYQGQDIQRIIGPDIFQKIVPMSVTESASLYDEEKAKLVRAEAEKVEAANGEMAASLDYLKLPGSLNILKGGMDQEINVDEVFKRWCEELANAPHFREAFNELQDEKISILSVLDQCSKQLDMEESVCEKMRSKYGGDWVQQPSSRLTSTLRSDLRNYRDTIDEASSSDSQLLVNLRQHEADFDEMRSAGETDEADILFQSALIKVGGKHGKGRYGQGGSPYTAAPEVSLIDDDFEEETSVAEQIARVEELLRKLNLVKRDRNQILKDLKEKVHNDDISNVLILNKKSIANQENQLFQTELEKFRPHQNRLLQANHKQTALMKELTKVYGDLLQDSRVRSEQSKYELLTRHRNSVMSKYKKIYNAFRDISSGLEQAQVFYAEMKDTVDNLKKNVDTFVNNRRSEGAQLLSQIERDKSHHQSNLEDREREKLKTLMERLSVETTPQSPPTSSSKTRPSPLKPTSGRSPPIPPIPPTTSHPPNPHPHTQSPAVTYPSFGTSGIAPPTAANQYIGGQAYTQQPPQAAEGYNPMAYLYQPPTSPPATQQFFSPTQYGYPNPPPTQPGMTPQQQPHASQFMPQGYIPPPPPPRPLQSQSQSQSQPQPQPQPQSQPQSQSNPQYPPGGAGYMQRPYSVVQPQLQPPQQGQGQQGQGQGQSNSSDPWAGLNAWK</sequence>
<dbReference type="Pfam" id="PF13949">
    <property type="entry name" value="ALIX_LYPXL_bnd"/>
    <property type="match status" value="1"/>
</dbReference>
<dbReference type="VEuPathDB" id="FungiDB:PADG_03237"/>
<feature type="compositionally biased region" description="Pro residues" evidence="7">
    <location>
        <begin position="949"/>
        <end position="958"/>
    </location>
</feature>
<evidence type="ECO:0000256" key="4">
    <source>
        <dbReference type="ARBA" id="ARBA00022753"/>
    </source>
</evidence>
<dbReference type="GO" id="GO:0005768">
    <property type="term" value="C:endosome"/>
    <property type="evidence" value="ECO:0007669"/>
    <property type="project" value="UniProtKB-SubCell"/>
</dbReference>
<evidence type="ECO:0000259" key="8">
    <source>
        <dbReference type="PROSITE" id="PS51180"/>
    </source>
</evidence>
<feature type="compositionally biased region" description="Basic and acidic residues" evidence="7">
    <location>
        <begin position="781"/>
        <end position="808"/>
    </location>
</feature>
<dbReference type="VEuPathDB" id="FungiDB:PABG_00782"/>
<dbReference type="CDD" id="cd09242">
    <property type="entry name" value="BRO1_ScBro1_like"/>
    <property type="match status" value="1"/>
</dbReference>
<feature type="region of interest" description="Disordered" evidence="7">
    <location>
        <begin position="777"/>
        <end position="869"/>
    </location>
</feature>
<evidence type="ECO:0000256" key="5">
    <source>
        <dbReference type="ARBA" id="ARBA00041284"/>
    </source>
</evidence>
<evidence type="ECO:0000256" key="7">
    <source>
        <dbReference type="SAM" id="MobiDB-lite"/>
    </source>
</evidence>